<sequence length="537" mass="60829">MLSCCSVSMLLFALGFLLVILQPSAGQFPRVCANVQSLLSKECCPPWDGDGSPCGELSSRGSCQNILLSQAPLGPQFPFSGVDDREDWPSVFYNRTCRCEGNFMGFNCGECKFGFSGLNCTERQVKTRRNVFQLTVSEKNKFLAYLNLAKNIPSQDYVIATGTYTQMNNGSNPMFRDINVYDLFVWMHYYASRDTLLGGSNVWRDIDFAHEAPGFLPWHRLFLLMWERQIQKITGDENFTIPYWDWRDAEDCEVCNDEYMGGRHPTNPNLLSPGSIFSSWQVICTRSEEYNSQQALCSATSEGPIRRNPGNNDKSRTPRLPSSADVEFCLSLTQYESGPMDKMANYSFRNTLEGFADPQTAISNPAQSGLHNALHIYMNGSMSQVQGSANDPIFVLHHAFVDSIFERWLRRHRPMLEVYPAANAPIGHNRENYMVPFIPLYRNGEFFKPSRELGYDYEYLQEPALQSFQDFLTPYLQEARQIWAWLVGAAVFGGIVTAALTGLVRACRKKKGGTSSEIQPLLIESEDYNNISYQSNF</sequence>
<dbReference type="GO" id="GO:0004503">
    <property type="term" value="F:tyrosinase activity"/>
    <property type="evidence" value="ECO:0007669"/>
    <property type="project" value="UniProtKB-EC"/>
</dbReference>
<evidence type="ECO:0000256" key="15">
    <source>
        <dbReference type="ARBA" id="ARBA00039304"/>
    </source>
</evidence>
<evidence type="ECO:0000256" key="18">
    <source>
        <dbReference type="SAM" id="Phobius"/>
    </source>
</evidence>
<keyword evidence="5 18" id="KW-0812">Transmembrane</keyword>
<comment type="cofactor">
    <cofactor evidence="1">
        <name>Cu(2+)</name>
        <dbReference type="ChEBI" id="CHEBI:29036"/>
    </cofactor>
</comment>
<evidence type="ECO:0000256" key="8">
    <source>
        <dbReference type="ARBA" id="ARBA00022989"/>
    </source>
</evidence>
<dbReference type="InterPro" id="IPR008922">
    <property type="entry name" value="Di-copper_centre_dom_sf"/>
</dbReference>
<evidence type="ECO:0000256" key="10">
    <source>
        <dbReference type="ARBA" id="ARBA00023008"/>
    </source>
</evidence>
<dbReference type="InterPro" id="IPR002227">
    <property type="entry name" value="Tyrosinase_Cu-bd"/>
</dbReference>
<evidence type="ECO:0000256" key="1">
    <source>
        <dbReference type="ARBA" id="ARBA00001973"/>
    </source>
</evidence>
<comment type="subcellular location">
    <subcellularLocation>
        <location evidence="2">Melanosome membrane</location>
        <topology evidence="2">Single-pass type I membrane protein</topology>
    </subcellularLocation>
</comment>
<evidence type="ECO:0000313" key="22">
    <source>
        <dbReference type="Proteomes" id="UP000504602"/>
    </source>
</evidence>
<evidence type="ECO:0000256" key="4">
    <source>
        <dbReference type="ARBA" id="ARBA00011906"/>
    </source>
</evidence>
<keyword evidence="12" id="KW-0470">Melanin biosynthesis</keyword>
<dbReference type="InterPro" id="IPR050316">
    <property type="entry name" value="Tyrosinase/Hemocyanin"/>
</dbReference>
<evidence type="ECO:0000256" key="14">
    <source>
        <dbReference type="ARBA" id="ARBA00023180"/>
    </source>
</evidence>
<feature type="transmembrane region" description="Helical" evidence="18">
    <location>
        <begin position="482"/>
        <end position="504"/>
    </location>
</feature>
<dbReference type="EC" id="1.14.18.1" evidence="4"/>
<accession>A0A6I9HDZ3</accession>
<dbReference type="RefSeq" id="XP_005417801.1">
    <property type="nucleotide sequence ID" value="XM_005417744.1"/>
</dbReference>
<dbReference type="PANTHER" id="PTHR11474:SF124">
    <property type="entry name" value="TYROSINASE"/>
    <property type="match status" value="1"/>
</dbReference>
<dbReference type="Pfam" id="PF00264">
    <property type="entry name" value="Tyrosinase"/>
    <property type="match status" value="1"/>
</dbReference>
<dbReference type="PRINTS" id="PR00092">
    <property type="entry name" value="TYROSINASE"/>
</dbReference>
<keyword evidence="11" id="KW-0503">Monooxygenase</keyword>
<keyword evidence="7 19" id="KW-0732">Signal</keyword>
<evidence type="ECO:0000256" key="11">
    <source>
        <dbReference type="ARBA" id="ARBA00023033"/>
    </source>
</evidence>
<dbReference type="GO" id="GO:0042802">
    <property type="term" value="F:identical protein binding"/>
    <property type="evidence" value="ECO:0007669"/>
    <property type="project" value="UniProtKB-ARBA"/>
</dbReference>
<dbReference type="SUPFAM" id="SSF48056">
    <property type="entry name" value="Di-copper centre-containing domain"/>
    <property type="match status" value="1"/>
</dbReference>
<dbReference type="GO" id="GO:0043473">
    <property type="term" value="P:pigmentation"/>
    <property type="evidence" value="ECO:0007669"/>
    <property type="project" value="TreeGrafter"/>
</dbReference>
<feature type="domain" description="Tyrosinase copper-binding" evidence="21">
    <location>
        <begin position="391"/>
        <end position="402"/>
    </location>
</feature>
<evidence type="ECO:0000256" key="2">
    <source>
        <dbReference type="ARBA" id="ARBA00004573"/>
    </source>
</evidence>
<evidence type="ECO:0000256" key="9">
    <source>
        <dbReference type="ARBA" id="ARBA00023002"/>
    </source>
</evidence>
<dbReference type="PANTHER" id="PTHR11474">
    <property type="entry name" value="TYROSINASE FAMILY MEMBER"/>
    <property type="match status" value="1"/>
</dbReference>
<evidence type="ECO:0000256" key="7">
    <source>
        <dbReference type="ARBA" id="ARBA00022729"/>
    </source>
</evidence>
<evidence type="ECO:0000256" key="3">
    <source>
        <dbReference type="ARBA" id="ARBA00009928"/>
    </source>
</evidence>
<evidence type="ECO:0000256" key="6">
    <source>
        <dbReference type="ARBA" id="ARBA00022723"/>
    </source>
</evidence>
<keyword evidence="22" id="KW-1185">Reference proteome</keyword>
<dbReference type="KEGG" id="gfr:102035437"/>
<evidence type="ECO:0000256" key="5">
    <source>
        <dbReference type="ARBA" id="ARBA00022692"/>
    </source>
</evidence>
<evidence type="ECO:0000256" key="19">
    <source>
        <dbReference type="SAM" id="SignalP"/>
    </source>
</evidence>
<proteinExistence type="inferred from homology"/>
<keyword evidence="14" id="KW-0325">Glycoprotein</keyword>
<keyword evidence="9" id="KW-0560">Oxidoreductase</keyword>
<evidence type="ECO:0000313" key="23">
    <source>
        <dbReference type="RefSeq" id="XP_005417801.1"/>
    </source>
</evidence>
<dbReference type="OrthoDB" id="6132182at2759"/>
<comment type="similarity">
    <text evidence="3">Belongs to the tyrosinase family.</text>
</comment>
<dbReference type="CTD" id="7299"/>
<dbReference type="GO" id="GO:0033162">
    <property type="term" value="C:melanosome membrane"/>
    <property type="evidence" value="ECO:0007669"/>
    <property type="project" value="UniProtKB-SubCell"/>
</dbReference>
<dbReference type="GeneID" id="102035437"/>
<keyword evidence="8 18" id="KW-1133">Transmembrane helix</keyword>
<dbReference type="AlphaFoldDB" id="A0A6I9HDZ3"/>
<dbReference type="GO" id="GO:0042438">
    <property type="term" value="P:melanin biosynthetic process"/>
    <property type="evidence" value="ECO:0007669"/>
    <property type="project" value="UniProtKB-KW"/>
</dbReference>
<feature type="region of interest" description="Disordered" evidence="17">
    <location>
        <begin position="295"/>
        <end position="321"/>
    </location>
</feature>
<keyword evidence="13 18" id="KW-0472">Membrane</keyword>
<name>A0A6I9HDZ3_GEOFO</name>
<feature type="signal peptide" evidence="19">
    <location>
        <begin position="1"/>
        <end position="26"/>
    </location>
</feature>
<dbReference type="InParanoid" id="A0A6I9HDZ3"/>
<dbReference type="Proteomes" id="UP000504602">
    <property type="component" value="Unplaced"/>
</dbReference>
<evidence type="ECO:0000259" key="20">
    <source>
        <dbReference type="PROSITE" id="PS00497"/>
    </source>
</evidence>
<organism evidence="22 23">
    <name type="scientific">Geospiza fortis</name>
    <name type="common">Medium ground-finch</name>
    <dbReference type="NCBI Taxonomy" id="48883"/>
    <lineage>
        <taxon>Eukaryota</taxon>
        <taxon>Metazoa</taxon>
        <taxon>Chordata</taxon>
        <taxon>Craniata</taxon>
        <taxon>Vertebrata</taxon>
        <taxon>Euteleostomi</taxon>
        <taxon>Archelosauria</taxon>
        <taxon>Archosauria</taxon>
        <taxon>Dinosauria</taxon>
        <taxon>Saurischia</taxon>
        <taxon>Theropoda</taxon>
        <taxon>Coelurosauria</taxon>
        <taxon>Aves</taxon>
        <taxon>Neognathae</taxon>
        <taxon>Neoaves</taxon>
        <taxon>Telluraves</taxon>
        <taxon>Australaves</taxon>
        <taxon>Passeriformes</taxon>
        <taxon>Thraupidae</taxon>
        <taxon>Geospiza</taxon>
    </lineage>
</organism>
<keyword evidence="10" id="KW-0186">Copper</keyword>
<dbReference type="PROSITE" id="PS00498">
    <property type="entry name" value="TYROSINASE_2"/>
    <property type="match status" value="1"/>
</dbReference>
<keyword evidence="6" id="KW-0479">Metal-binding</keyword>
<evidence type="ECO:0000256" key="13">
    <source>
        <dbReference type="ARBA" id="ARBA00023136"/>
    </source>
</evidence>
<dbReference type="Gene3D" id="1.10.1280.10">
    <property type="entry name" value="Di-copper center containing domain from catechol oxidase"/>
    <property type="match status" value="1"/>
</dbReference>
<protein>
    <recommendedName>
        <fullName evidence="15">Tyrosinase</fullName>
        <ecNumber evidence="4">1.14.18.1</ecNumber>
    </recommendedName>
    <alternativeName>
        <fullName evidence="16">Monophenol monooxygenase</fullName>
    </alternativeName>
</protein>
<evidence type="ECO:0000256" key="17">
    <source>
        <dbReference type="SAM" id="MobiDB-lite"/>
    </source>
</evidence>
<dbReference type="GO" id="GO:0046872">
    <property type="term" value="F:metal ion binding"/>
    <property type="evidence" value="ECO:0007669"/>
    <property type="project" value="UniProtKB-KW"/>
</dbReference>
<dbReference type="FunCoup" id="A0A6I9HDZ3">
    <property type="interactions" value="8"/>
</dbReference>
<dbReference type="FunFam" id="1.10.1280.10:FF:000003">
    <property type="entry name" value="Tyrosinase"/>
    <property type="match status" value="1"/>
</dbReference>
<gene>
    <name evidence="23" type="primary">TYR</name>
</gene>
<evidence type="ECO:0000256" key="12">
    <source>
        <dbReference type="ARBA" id="ARBA00023101"/>
    </source>
</evidence>
<reference evidence="23" key="1">
    <citation type="submission" date="2025-08" db="UniProtKB">
        <authorList>
            <consortium name="RefSeq"/>
        </authorList>
    </citation>
    <scope>IDENTIFICATION</scope>
</reference>
<dbReference type="PROSITE" id="PS00497">
    <property type="entry name" value="TYROSINASE_1"/>
    <property type="match status" value="1"/>
</dbReference>
<evidence type="ECO:0000259" key="21">
    <source>
        <dbReference type="PROSITE" id="PS00498"/>
    </source>
</evidence>
<evidence type="ECO:0000256" key="16">
    <source>
        <dbReference type="ARBA" id="ARBA00042251"/>
    </source>
</evidence>
<feature type="chain" id="PRO_5026807622" description="Tyrosinase" evidence="19">
    <location>
        <begin position="27"/>
        <end position="537"/>
    </location>
</feature>
<feature type="domain" description="Tyrosinase copper-binding" evidence="20">
    <location>
        <begin position="210"/>
        <end position="227"/>
    </location>
</feature>